<accession>A0ABP3CDF0</accession>
<keyword evidence="4" id="KW-0804">Transcription</keyword>
<dbReference type="PANTHER" id="PTHR30419">
    <property type="entry name" value="HTH-TYPE TRANSCRIPTIONAL REGULATOR YBHD"/>
    <property type="match status" value="1"/>
</dbReference>
<dbReference type="EMBL" id="BAAAAF010000015">
    <property type="protein sequence ID" value="GAA0037046.1"/>
    <property type="molecule type" value="Genomic_DNA"/>
</dbReference>
<sequence>MDLRQLEYFVAVAEARSFTRAAEALHVAQSTVSAAVKTLEREARVPLIIRTTRSFQLSPAGEELLVRSRALLADEQAALAAVRQAEGVVSGRLRLGTPTSELPFDLPRLIGRYRQLHPAVELQLISSPAGSAGLRQETTDNRLDATFSTDVAAHPSLISREISRSPVVVIVGENHRLAGSAEVTLPEIADEEFIDFPTGFGQRTVTDEAFSAQGLQRQVSTESSTAALIIAFVRHGLGIALLPRSTVLGRTGIRVIDLPEPAPLWRISLTWPRRRWQPPALTALLTLIDEDPGLVRPEESAD</sequence>
<evidence type="ECO:0000313" key="6">
    <source>
        <dbReference type="EMBL" id="GAA0037046.1"/>
    </source>
</evidence>
<reference evidence="6 7" key="1">
    <citation type="submission" date="2024-01" db="EMBL/GenBank/DDBJ databases">
        <title>Characterization of antibiotic resistant novel bacterial strains and their environmental applications.</title>
        <authorList>
            <person name="Manzoor S."/>
            <person name="Abbas S."/>
            <person name="Arshad M."/>
            <person name="Ahmed I."/>
        </authorList>
    </citation>
    <scope>NUCLEOTIDE SEQUENCE [LARGE SCALE GENOMIC DNA]</scope>
    <source>
        <strain evidence="6 7">NCCP-602</strain>
    </source>
</reference>
<dbReference type="SUPFAM" id="SSF53850">
    <property type="entry name" value="Periplasmic binding protein-like II"/>
    <property type="match status" value="1"/>
</dbReference>
<keyword evidence="2" id="KW-0805">Transcription regulation</keyword>
<dbReference type="InterPro" id="IPR036390">
    <property type="entry name" value="WH_DNA-bd_sf"/>
</dbReference>
<dbReference type="SUPFAM" id="SSF46785">
    <property type="entry name" value="Winged helix' DNA-binding domain"/>
    <property type="match status" value="1"/>
</dbReference>
<dbReference type="InterPro" id="IPR050950">
    <property type="entry name" value="HTH-type_LysR_regulators"/>
</dbReference>
<comment type="caution">
    <text evidence="6">The sequence shown here is derived from an EMBL/GenBank/DDBJ whole genome shotgun (WGS) entry which is preliminary data.</text>
</comment>
<evidence type="ECO:0000256" key="4">
    <source>
        <dbReference type="ARBA" id="ARBA00023163"/>
    </source>
</evidence>
<gene>
    <name evidence="6" type="ORF">NCCP602_30070</name>
</gene>
<feature type="domain" description="HTH lysR-type" evidence="5">
    <location>
        <begin position="1"/>
        <end position="58"/>
    </location>
</feature>
<proteinExistence type="inferred from homology"/>
<dbReference type="Proteomes" id="UP001498238">
    <property type="component" value="Unassembled WGS sequence"/>
</dbReference>
<dbReference type="PRINTS" id="PR00039">
    <property type="entry name" value="HTHLYSR"/>
</dbReference>
<comment type="similarity">
    <text evidence="1">Belongs to the LysR transcriptional regulatory family.</text>
</comment>
<evidence type="ECO:0000256" key="3">
    <source>
        <dbReference type="ARBA" id="ARBA00023125"/>
    </source>
</evidence>
<dbReference type="Pfam" id="PF03466">
    <property type="entry name" value="LysR_substrate"/>
    <property type="match status" value="1"/>
</dbReference>
<dbReference type="InterPro" id="IPR000847">
    <property type="entry name" value="LysR_HTH_N"/>
</dbReference>
<evidence type="ECO:0000256" key="1">
    <source>
        <dbReference type="ARBA" id="ARBA00009437"/>
    </source>
</evidence>
<dbReference type="PANTHER" id="PTHR30419:SF31">
    <property type="entry name" value="BLR3139 PROTEIN"/>
    <property type="match status" value="1"/>
</dbReference>
<organism evidence="6 7">
    <name type="scientific">Brevibacterium metallidurans</name>
    <dbReference type="NCBI Taxonomy" id="1482676"/>
    <lineage>
        <taxon>Bacteria</taxon>
        <taxon>Bacillati</taxon>
        <taxon>Actinomycetota</taxon>
        <taxon>Actinomycetes</taxon>
        <taxon>Micrococcales</taxon>
        <taxon>Brevibacteriaceae</taxon>
        <taxon>Brevibacterium</taxon>
    </lineage>
</organism>
<keyword evidence="3" id="KW-0238">DNA-binding</keyword>
<name>A0ABP3CDF0_9MICO</name>
<dbReference type="PROSITE" id="PS50931">
    <property type="entry name" value="HTH_LYSR"/>
    <property type="match status" value="1"/>
</dbReference>
<evidence type="ECO:0000313" key="7">
    <source>
        <dbReference type="Proteomes" id="UP001498238"/>
    </source>
</evidence>
<dbReference type="InterPro" id="IPR005119">
    <property type="entry name" value="LysR_subst-bd"/>
</dbReference>
<dbReference type="InterPro" id="IPR036388">
    <property type="entry name" value="WH-like_DNA-bd_sf"/>
</dbReference>
<dbReference type="Pfam" id="PF00126">
    <property type="entry name" value="HTH_1"/>
    <property type="match status" value="1"/>
</dbReference>
<keyword evidence="7" id="KW-1185">Reference proteome</keyword>
<evidence type="ECO:0000259" key="5">
    <source>
        <dbReference type="PROSITE" id="PS50931"/>
    </source>
</evidence>
<dbReference type="Gene3D" id="3.40.190.290">
    <property type="match status" value="1"/>
</dbReference>
<evidence type="ECO:0000256" key="2">
    <source>
        <dbReference type="ARBA" id="ARBA00023015"/>
    </source>
</evidence>
<protein>
    <submittedName>
        <fullName evidence="6">LysR family transcriptional regulator</fullName>
    </submittedName>
</protein>
<dbReference type="CDD" id="cd05466">
    <property type="entry name" value="PBP2_LTTR_substrate"/>
    <property type="match status" value="1"/>
</dbReference>
<dbReference type="Gene3D" id="1.10.10.10">
    <property type="entry name" value="Winged helix-like DNA-binding domain superfamily/Winged helix DNA-binding domain"/>
    <property type="match status" value="1"/>
</dbReference>